<protein>
    <submittedName>
        <fullName evidence="1">Uncharacterized protein</fullName>
    </submittedName>
</protein>
<accession>A0A9Q3V2M6</accession>
<evidence type="ECO:0000313" key="1">
    <source>
        <dbReference type="EMBL" id="MCD1116821.1"/>
    </source>
</evidence>
<name>A0A9Q3V2M6_9FLAO</name>
<proteinExistence type="predicted"/>
<organism evidence="1 2">
    <name type="scientific">Chryseobacterium turcicum</name>
    <dbReference type="NCBI Taxonomy" id="2898076"/>
    <lineage>
        <taxon>Bacteria</taxon>
        <taxon>Pseudomonadati</taxon>
        <taxon>Bacteroidota</taxon>
        <taxon>Flavobacteriia</taxon>
        <taxon>Flavobacteriales</taxon>
        <taxon>Weeksellaceae</taxon>
        <taxon>Chryseobacterium group</taxon>
        <taxon>Chryseobacterium</taxon>
    </lineage>
</organism>
<gene>
    <name evidence="1" type="ORF">LO744_08120</name>
</gene>
<sequence>MKTQFIRLLFIPAVFICNLNHNEPFTLPLGTKSCNIIYTENPIAIATLLSLHDDENTAIEAFHSLPKEVSFSLLEVSQVGNGKRNLIFGLKDQIYEFDPNRVFSTEGINRTFNSKYPKEFKIGLEKFGKDLLKEFSTKNKNKYIIAVHNNMDGYGGNNGTASIINYKKGVNAKDVFSAKGVDPDDYFVVTEQEDFDKLKNLNKNVALETDKPTDDGSLSVYCKENKIPYINIEAQNEHKDIQIEMMKIVFELLKEKKDGI</sequence>
<dbReference type="EMBL" id="JAJNAY010000001">
    <property type="protein sequence ID" value="MCD1116821.1"/>
    <property type="molecule type" value="Genomic_DNA"/>
</dbReference>
<evidence type="ECO:0000313" key="2">
    <source>
        <dbReference type="Proteomes" id="UP001108025"/>
    </source>
</evidence>
<dbReference type="AlphaFoldDB" id="A0A9Q3V2M6"/>
<comment type="caution">
    <text evidence="1">The sequence shown here is derived from an EMBL/GenBank/DDBJ whole genome shotgun (WGS) entry which is preliminary data.</text>
</comment>
<dbReference type="RefSeq" id="WP_230668588.1">
    <property type="nucleotide sequence ID" value="NZ_JAJNAY010000001.1"/>
</dbReference>
<reference evidence="1" key="1">
    <citation type="submission" date="2021-11" db="EMBL/GenBank/DDBJ databases">
        <title>Description of novel Chryseobacterium species.</title>
        <authorList>
            <person name="Saticioglu I.B."/>
            <person name="Ay H."/>
            <person name="Altun S."/>
            <person name="Duman M."/>
        </authorList>
    </citation>
    <scope>NUCLEOTIDE SEQUENCE</scope>
    <source>
        <strain evidence="1">C-17</strain>
    </source>
</reference>
<dbReference type="Proteomes" id="UP001108025">
    <property type="component" value="Unassembled WGS sequence"/>
</dbReference>
<keyword evidence="2" id="KW-1185">Reference proteome</keyword>